<dbReference type="SUPFAM" id="SSF56059">
    <property type="entry name" value="Glutathione synthetase ATP-binding domain-like"/>
    <property type="match status" value="1"/>
</dbReference>
<keyword evidence="1" id="KW-0067">ATP-binding</keyword>
<gene>
    <name evidence="3" type="ORF">N7539_004312</name>
</gene>
<reference evidence="3" key="1">
    <citation type="submission" date="2022-12" db="EMBL/GenBank/DDBJ databases">
        <authorList>
            <person name="Petersen C."/>
        </authorList>
    </citation>
    <scope>NUCLEOTIDE SEQUENCE</scope>
    <source>
        <strain evidence="3">IBT 30728</strain>
    </source>
</reference>
<dbReference type="PANTHER" id="PTHR37018">
    <property type="entry name" value="CULTURE SPECIFIC PROTEIN, PUTATIVE (AFU_ORTHOLOGUE AFUA_2G00130)-RELATED"/>
    <property type="match status" value="1"/>
</dbReference>
<dbReference type="RefSeq" id="XP_056791455.1">
    <property type="nucleotide sequence ID" value="XM_056933914.1"/>
</dbReference>
<proteinExistence type="predicted"/>
<dbReference type="InterPro" id="IPR011761">
    <property type="entry name" value="ATP-grasp"/>
</dbReference>
<dbReference type="GO" id="GO:0005524">
    <property type="term" value="F:ATP binding"/>
    <property type="evidence" value="ECO:0007669"/>
    <property type="project" value="UniProtKB-UniRule"/>
</dbReference>
<feature type="domain" description="ATP-grasp" evidence="2">
    <location>
        <begin position="169"/>
        <end position="399"/>
    </location>
</feature>
<accession>A0A9W9XDS0</accession>
<dbReference type="Proteomes" id="UP001148312">
    <property type="component" value="Unassembled WGS sequence"/>
</dbReference>
<reference evidence="3" key="2">
    <citation type="journal article" date="2023" name="IMA Fungus">
        <title>Comparative genomic study of the Penicillium genus elucidates a diverse pangenome and 15 lateral gene transfer events.</title>
        <authorList>
            <person name="Petersen C."/>
            <person name="Sorensen T."/>
            <person name="Nielsen M.R."/>
            <person name="Sondergaard T.E."/>
            <person name="Sorensen J.L."/>
            <person name="Fitzpatrick D.A."/>
            <person name="Frisvad J.C."/>
            <person name="Nielsen K.L."/>
        </authorList>
    </citation>
    <scope>NUCLEOTIDE SEQUENCE</scope>
    <source>
        <strain evidence="3">IBT 30728</strain>
    </source>
</reference>
<keyword evidence="1" id="KW-0547">Nucleotide-binding</keyword>
<organism evidence="3 4">
    <name type="scientific">Penicillium diatomitis</name>
    <dbReference type="NCBI Taxonomy" id="2819901"/>
    <lineage>
        <taxon>Eukaryota</taxon>
        <taxon>Fungi</taxon>
        <taxon>Dikarya</taxon>
        <taxon>Ascomycota</taxon>
        <taxon>Pezizomycotina</taxon>
        <taxon>Eurotiomycetes</taxon>
        <taxon>Eurotiomycetidae</taxon>
        <taxon>Eurotiales</taxon>
        <taxon>Aspergillaceae</taxon>
        <taxon>Penicillium</taxon>
    </lineage>
</organism>
<dbReference type="InterPro" id="IPR053269">
    <property type="entry name" value="Asp-Met_ligase"/>
</dbReference>
<dbReference type="InterPro" id="IPR003806">
    <property type="entry name" value="ATP-grasp_PylC-type"/>
</dbReference>
<keyword evidence="4" id="KW-1185">Reference proteome</keyword>
<dbReference type="Gene3D" id="3.30.470.20">
    <property type="entry name" value="ATP-grasp fold, B domain"/>
    <property type="match status" value="1"/>
</dbReference>
<comment type="caution">
    <text evidence="3">The sequence shown here is derived from an EMBL/GenBank/DDBJ whole genome shotgun (WGS) entry which is preliminary data.</text>
</comment>
<dbReference type="AlphaFoldDB" id="A0A9W9XDS0"/>
<protein>
    <submittedName>
        <fullName evidence="3">Solid-state culture-specific protein-like protein</fullName>
    </submittedName>
</protein>
<dbReference type="Pfam" id="PF02655">
    <property type="entry name" value="ATP-grasp_3"/>
    <property type="match status" value="1"/>
</dbReference>
<dbReference type="PROSITE" id="PS50975">
    <property type="entry name" value="ATP_GRASP"/>
    <property type="match status" value="1"/>
</dbReference>
<evidence type="ECO:0000313" key="3">
    <source>
        <dbReference type="EMBL" id="KAJ5489422.1"/>
    </source>
</evidence>
<dbReference type="GO" id="GO:0046872">
    <property type="term" value="F:metal ion binding"/>
    <property type="evidence" value="ECO:0007669"/>
    <property type="project" value="InterPro"/>
</dbReference>
<dbReference type="PANTHER" id="PTHR37018:SF1">
    <property type="entry name" value="CULTURE SPECIFIC PROTEIN, PUTATIVE (AFU_ORTHOLOGUE AFUA_2G00130)-RELATED"/>
    <property type="match status" value="1"/>
</dbReference>
<evidence type="ECO:0000313" key="4">
    <source>
        <dbReference type="Proteomes" id="UP001148312"/>
    </source>
</evidence>
<dbReference type="EMBL" id="JAPWDQ010000004">
    <property type="protein sequence ID" value="KAJ5489422.1"/>
    <property type="molecule type" value="Genomic_DNA"/>
</dbReference>
<name>A0A9W9XDS0_9EURO</name>
<evidence type="ECO:0000259" key="2">
    <source>
        <dbReference type="PROSITE" id="PS50975"/>
    </source>
</evidence>
<sequence length="468" mass="51894">MSAPGSVVLDYTLHDLYNADDQDYDICMVNAYAPPPSIPLAAHIPAIKQFPVQAPLCPAYDQDELTRTILHLVAQRFAFCAGPMRILVLESESQKSQCSSHGRSQADISKVFSQLQEKQRPLPLFVPISDLSKFRLDAKTKLAVTGPLDWFSHIPQVIDPRIHYNLLSKRGLAKSGLPTPRTIVIDTVLSPSPTEPFTDKDLQPEIARMTKPILETPIPFIVKVPRITGVGQGTFIVHTEADRSSVYEVFLEEVKLMLLALNPANECLATCNVIIQEMVPGETASLNFFVTQTGRAIFNCCNHQDVDDAYIWSGGLVSYNEQAVLESQYRETMDAVAHFLHKHGYYGPAGVDIMTDETGVQFVVDLNVRITATYHLGPLRGHFTRRGFSEAAAMSTFRLTCTQAEFESHFAEELCSGSLVLTAWVHLQEASLVTMTVAARDRTGLQEIVQKVSEFADNFASTDHSYTS</sequence>
<dbReference type="GeneID" id="81624163"/>
<evidence type="ECO:0000256" key="1">
    <source>
        <dbReference type="PROSITE-ProRule" id="PRU00409"/>
    </source>
</evidence>